<dbReference type="GeneID" id="64061849"/>
<feature type="domain" description="Tetrahydrofolate dehydrogenase/cyclohydrolase catalytic" evidence="13">
    <location>
        <begin position="6"/>
        <end position="122"/>
    </location>
</feature>
<dbReference type="Proteomes" id="UP000014400">
    <property type="component" value="Unassembled WGS sequence"/>
</dbReference>
<dbReference type="InterPro" id="IPR000672">
    <property type="entry name" value="THF_DH/CycHdrlase"/>
</dbReference>
<dbReference type="UniPathway" id="UPA00193"/>
<dbReference type="GO" id="GO:0006164">
    <property type="term" value="P:purine nucleotide biosynthetic process"/>
    <property type="evidence" value="ECO:0007669"/>
    <property type="project" value="UniProtKB-KW"/>
</dbReference>
<dbReference type="GO" id="GO:0009086">
    <property type="term" value="P:methionine biosynthetic process"/>
    <property type="evidence" value="ECO:0007669"/>
    <property type="project" value="UniProtKB-KW"/>
</dbReference>
<comment type="catalytic activity">
    <reaction evidence="12">
        <text>(6R)-5,10-methylene-5,6,7,8-tetrahydrofolate + NADP(+) = (6R)-5,10-methenyltetrahydrofolate + NADPH</text>
        <dbReference type="Rhea" id="RHEA:22812"/>
        <dbReference type="ChEBI" id="CHEBI:15636"/>
        <dbReference type="ChEBI" id="CHEBI:57455"/>
        <dbReference type="ChEBI" id="CHEBI:57783"/>
        <dbReference type="ChEBI" id="CHEBI:58349"/>
        <dbReference type="EC" id="1.5.1.5"/>
    </reaction>
</comment>
<organism evidence="15 16">
    <name type="scientific">Sutterella wadsworthensis HGA0223</name>
    <dbReference type="NCBI Taxonomy" id="1203554"/>
    <lineage>
        <taxon>Bacteria</taxon>
        <taxon>Pseudomonadati</taxon>
        <taxon>Pseudomonadota</taxon>
        <taxon>Betaproteobacteria</taxon>
        <taxon>Burkholderiales</taxon>
        <taxon>Sutterellaceae</taxon>
        <taxon>Sutterella</taxon>
    </lineage>
</organism>
<dbReference type="HOGENOM" id="CLU_034045_2_1_4"/>
<evidence type="ECO:0000259" key="13">
    <source>
        <dbReference type="Pfam" id="PF00763"/>
    </source>
</evidence>
<evidence type="ECO:0000256" key="9">
    <source>
        <dbReference type="ARBA" id="ARBA00023102"/>
    </source>
</evidence>
<dbReference type="InterPro" id="IPR036291">
    <property type="entry name" value="NAD(P)-bd_dom_sf"/>
</dbReference>
<keyword evidence="4 12" id="KW-0028">Amino-acid biosynthesis</keyword>
<keyword evidence="11 12" id="KW-0511">Multifunctional enzyme</keyword>
<dbReference type="InterPro" id="IPR046346">
    <property type="entry name" value="Aminoacid_DH-like_N_sf"/>
</dbReference>
<protein>
    <recommendedName>
        <fullName evidence="12">Bifunctional protein FolD</fullName>
    </recommendedName>
    <domain>
        <recommendedName>
            <fullName evidence="12">Methylenetetrahydrofolate dehydrogenase</fullName>
            <ecNumber evidence="12">1.5.1.5</ecNumber>
        </recommendedName>
    </domain>
    <domain>
        <recommendedName>
            <fullName evidence="12">Methenyltetrahydrofolate cyclohydrolase</fullName>
            <ecNumber evidence="12">3.5.4.9</ecNumber>
        </recommendedName>
    </domain>
</protein>
<dbReference type="Gene3D" id="3.40.50.10860">
    <property type="entry name" value="Leucine Dehydrogenase, chain A, domain 1"/>
    <property type="match status" value="1"/>
</dbReference>
<dbReference type="PATRIC" id="fig|1203554.3.peg.287"/>
<dbReference type="GO" id="GO:0035999">
    <property type="term" value="P:tetrahydrofolate interconversion"/>
    <property type="evidence" value="ECO:0007669"/>
    <property type="project" value="UniProtKB-UniRule"/>
</dbReference>
<evidence type="ECO:0000256" key="8">
    <source>
        <dbReference type="ARBA" id="ARBA00023002"/>
    </source>
</evidence>
<feature type="domain" description="Tetrahydrofolate dehydrogenase/cyclohydrolase NAD(P)-binding" evidence="14">
    <location>
        <begin position="143"/>
        <end position="285"/>
    </location>
</feature>
<evidence type="ECO:0000256" key="12">
    <source>
        <dbReference type="HAMAP-Rule" id="MF_01576"/>
    </source>
</evidence>
<evidence type="ECO:0000256" key="5">
    <source>
        <dbReference type="ARBA" id="ARBA00022755"/>
    </source>
</evidence>
<dbReference type="PRINTS" id="PR00085">
    <property type="entry name" value="THFDHDRGNASE"/>
</dbReference>
<dbReference type="PROSITE" id="PS00766">
    <property type="entry name" value="THF_DHG_CYH_1"/>
    <property type="match status" value="1"/>
</dbReference>
<dbReference type="RefSeq" id="WP_016473735.1">
    <property type="nucleotide sequence ID" value="NZ_KE150480.1"/>
</dbReference>
<proteinExistence type="inferred from homology"/>
<comment type="caution">
    <text evidence="15">The sequence shown here is derived from an EMBL/GenBank/DDBJ whole genome shotgun (WGS) entry which is preliminary data.</text>
</comment>
<evidence type="ECO:0000256" key="6">
    <source>
        <dbReference type="ARBA" id="ARBA00022801"/>
    </source>
</evidence>
<dbReference type="InterPro" id="IPR020630">
    <property type="entry name" value="THF_DH/CycHdrlase_cat_dom"/>
</dbReference>
<dbReference type="SUPFAM" id="SSF51735">
    <property type="entry name" value="NAD(P)-binding Rossmann-fold domains"/>
    <property type="match status" value="1"/>
</dbReference>
<gene>
    <name evidence="12" type="primary">folD</name>
    <name evidence="15" type="ORF">HMPREF1476_00309</name>
</gene>
<dbReference type="InterPro" id="IPR020631">
    <property type="entry name" value="THF_DH/CycHdrlase_NAD-bd_dom"/>
</dbReference>
<dbReference type="GO" id="GO:0005829">
    <property type="term" value="C:cytosol"/>
    <property type="evidence" value="ECO:0007669"/>
    <property type="project" value="TreeGrafter"/>
</dbReference>
<dbReference type="InterPro" id="IPR020867">
    <property type="entry name" value="THF_DH/CycHdrlase_CS"/>
</dbReference>
<dbReference type="NCBIfam" id="NF010783">
    <property type="entry name" value="PRK14186.1"/>
    <property type="match status" value="1"/>
</dbReference>
<keyword evidence="8 12" id="KW-0560">Oxidoreductase</keyword>
<keyword evidence="16" id="KW-1185">Reference proteome</keyword>
<dbReference type="Pfam" id="PF00763">
    <property type="entry name" value="THF_DHG_CYH"/>
    <property type="match status" value="1"/>
</dbReference>
<dbReference type="STRING" id="1203554.HMPREF1476_00309"/>
<dbReference type="PANTHER" id="PTHR48099">
    <property type="entry name" value="C-1-TETRAHYDROFOLATE SYNTHASE, CYTOPLASMIC-RELATED"/>
    <property type="match status" value="1"/>
</dbReference>
<dbReference type="GO" id="GO:0004488">
    <property type="term" value="F:methylenetetrahydrofolate dehydrogenase (NADP+) activity"/>
    <property type="evidence" value="ECO:0007669"/>
    <property type="project" value="UniProtKB-UniRule"/>
</dbReference>
<comment type="pathway">
    <text evidence="1 12">One-carbon metabolism; tetrahydrofolate interconversion.</text>
</comment>
<keyword evidence="7 12" id="KW-0521">NADP</keyword>
<dbReference type="CDD" id="cd01080">
    <property type="entry name" value="NAD_bind_m-THF_DH_Cyclohyd"/>
    <property type="match status" value="1"/>
</dbReference>
<comment type="function">
    <text evidence="12">Catalyzes the oxidation of 5,10-methylenetetrahydrofolate to 5,10-methenyltetrahydrofolate and then the hydrolysis of 5,10-methenyltetrahydrofolate to 10-formyltetrahydrofolate.</text>
</comment>
<dbReference type="EC" id="1.5.1.5" evidence="12"/>
<dbReference type="EC" id="3.5.4.9" evidence="12"/>
<dbReference type="FunFam" id="3.40.50.10860:FF:000005">
    <property type="entry name" value="C-1-tetrahydrofolate synthase, cytoplasmic, putative"/>
    <property type="match status" value="1"/>
</dbReference>
<evidence type="ECO:0000256" key="10">
    <source>
        <dbReference type="ARBA" id="ARBA00023167"/>
    </source>
</evidence>
<keyword evidence="5 12" id="KW-0658">Purine biosynthesis</keyword>
<evidence type="ECO:0000313" key="16">
    <source>
        <dbReference type="Proteomes" id="UP000014400"/>
    </source>
</evidence>
<dbReference type="PROSITE" id="PS00767">
    <property type="entry name" value="THF_DHG_CYH_2"/>
    <property type="match status" value="1"/>
</dbReference>
<dbReference type="HAMAP" id="MF_01576">
    <property type="entry name" value="THF_DHG_CYH"/>
    <property type="match status" value="1"/>
</dbReference>
<dbReference type="AlphaFoldDB" id="S3C785"/>
<evidence type="ECO:0000259" key="14">
    <source>
        <dbReference type="Pfam" id="PF02882"/>
    </source>
</evidence>
<feature type="binding site" evidence="12">
    <location>
        <position position="235"/>
    </location>
    <ligand>
        <name>NADP(+)</name>
        <dbReference type="ChEBI" id="CHEBI:58349"/>
    </ligand>
</feature>
<keyword evidence="10 12" id="KW-0486">Methionine biosynthesis</keyword>
<name>S3C785_9BURK</name>
<evidence type="ECO:0000256" key="4">
    <source>
        <dbReference type="ARBA" id="ARBA00022605"/>
    </source>
</evidence>
<feature type="binding site" evidence="12">
    <location>
        <begin position="169"/>
        <end position="171"/>
    </location>
    <ligand>
        <name>NADP(+)</name>
        <dbReference type="ChEBI" id="CHEBI:58349"/>
    </ligand>
</feature>
<comment type="subunit">
    <text evidence="2 12">Homodimer.</text>
</comment>
<evidence type="ECO:0000256" key="1">
    <source>
        <dbReference type="ARBA" id="ARBA00004777"/>
    </source>
</evidence>
<evidence type="ECO:0000313" key="15">
    <source>
        <dbReference type="EMBL" id="EPE02073.1"/>
    </source>
</evidence>
<comment type="similarity">
    <text evidence="12">Belongs to the tetrahydrofolate dehydrogenase/cyclohydrolase family.</text>
</comment>
<keyword evidence="6 12" id="KW-0378">Hydrolase</keyword>
<dbReference type="PANTHER" id="PTHR48099:SF5">
    <property type="entry name" value="C-1-TETRAHYDROFOLATE SYNTHASE, CYTOPLASMIC"/>
    <property type="match status" value="1"/>
</dbReference>
<sequence length="287" mass="30228">MTARIIDGKALAREVEAQARARSEALASRPGGRRPGLAVVLVGEDPASCVYVKNKTRACERAGVISTEYRLPADTTEKELLELIEKLNNDPAVDGILVQLPLPKQINPDAVILSISPEKDVDGFHMLSAGALLTGRRDRGYRPCTPAGVMKLIEASGVNPEGLEAVVIGRSNIVGKPQAVMLLDAHATVTVVHSRTTNLADITRRADILVCAAGRPKMVKGDMVKPGAVVIDVGIHRDENGKLCGDVDQASVEPVAGALTPVPGGVGPMTIAMLIDNTVLAAERHLA</sequence>
<evidence type="ECO:0000256" key="11">
    <source>
        <dbReference type="ARBA" id="ARBA00023268"/>
    </source>
</evidence>
<keyword evidence="3 12" id="KW-0554">One-carbon metabolism</keyword>
<accession>S3C785</accession>
<evidence type="ECO:0000256" key="2">
    <source>
        <dbReference type="ARBA" id="ARBA00011738"/>
    </source>
</evidence>
<evidence type="ECO:0000256" key="7">
    <source>
        <dbReference type="ARBA" id="ARBA00022857"/>
    </source>
</evidence>
<dbReference type="SUPFAM" id="SSF53223">
    <property type="entry name" value="Aminoacid dehydrogenase-like, N-terminal domain"/>
    <property type="match status" value="1"/>
</dbReference>
<keyword evidence="9 12" id="KW-0368">Histidine biosynthesis</keyword>
<dbReference type="EMBL" id="ATCF01000004">
    <property type="protein sequence ID" value="EPE02073.1"/>
    <property type="molecule type" value="Genomic_DNA"/>
</dbReference>
<dbReference type="FunFam" id="3.40.50.720:FF:000094">
    <property type="entry name" value="Bifunctional protein FolD"/>
    <property type="match status" value="1"/>
</dbReference>
<dbReference type="GO" id="GO:0004477">
    <property type="term" value="F:methenyltetrahydrofolate cyclohydrolase activity"/>
    <property type="evidence" value="ECO:0007669"/>
    <property type="project" value="UniProtKB-UniRule"/>
</dbReference>
<comment type="catalytic activity">
    <reaction evidence="12">
        <text>(6R)-5,10-methenyltetrahydrofolate + H2O = (6R)-10-formyltetrahydrofolate + H(+)</text>
        <dbReference type="Rhea" id="RHEA:23700"/>
        <dbReference type="ChEBI" id="CHEBI:15377"/>
        <dbReference type="ChEBI" id="CHEBI:15378"/>
        <dbReference type="ChEBI" id="CHEBI:57455"/>
        <dbReference type="ChEBI" id="CHEBI:195366"/>
        <dbReference type="EC" id="3.5.4.9"/>
    </reaction>
</comment>
<dbReference type="Pfam" id="PF02882">
    <property type="entry name" value="THF_DHG_CYH_C"/>
    <property type="match status" value="1"/>
</dbReference>
<dbReference type="GO" id="GO:0000105">
    <property type="term" value="P:L-histidine biosynthetic process"/>
    <property type="evidence" value="ECO:0007669"/>
    <property type="project" value="UniProtKB-KW"/>
</dbReference>
<dbReference type="Gene3D" id="3.40.50.720">
    <property type="entry name" value="NAD(P)-binding Rossmann-like Domain"/>
    <property type="match status" value="1"/>
</dbReference>
<dbReference type="eggNOG" id="COG0190">
    <property type="taxonomic scope" value="Bacteria"/>
</dbReference>
<reference evidence="15 16" key="1">
    <citation type="submission" date="2013-04" db="EMBL/GenBank/DDBJ databases">
        <title>The Genome Sequence of Sutterella wadsworthensis HGA0223.</title>
        <authorList>
            <consortium name="The Broad Institute Genomics Platform"/>
            <person name="Earl A."/>
            <person name="Ward D."/>
            <person name="Feldgarden M."/>
            <person name="Gevers D."/>
            <person name="Schmidt T.M."/>
            <person name="Dover J."/>
            <person name="Dai D."/>
            <person name="Walker B."/>
            <person name="Young S."/>
            <person name="Zeng Q."/>
            <person name="Gargeya S."/>
            <person name="Fitzgerald M."/>
            <person name="Haas B."/>
            <person name="Abouelleil A."/>
            <person name="Allen A.W."/>
            <person name="Alvarado L."/>
            <person name="Arachchi H.M."/>
            <person name="Berlin A.M."/>
            <person name="Chapman S.B."/>
            <person name="Gainer-Dewar J."/>
            <person name="Goldberg J."/>
            <person name="Griggs A."/>
            <person name="Gujja S."/>
            <person name="Hansen M."/>
            <person name="Howarth C."/>
            <person name="Imamovic A."/>
            <person name="Ireland A."/>
            <person name="Larimer J."/>
            <person name="McCowan C."/>
            <person name="Murphy C."/>
            <person name="Pearson M."/>
            <person name="Poon T.W."/>
            <person name="Priest M."/>
            <person name="Roberts A."/>
            <person name="Saif S."/>
            <person name="Shea T."/>
            <person name="Sisk P."/>
            <person name="Sykes S."/>
            <person name="Wortman J."/>
            <person name="Nusbaum C."/>
            <person name="Birren B."/>
        </authorList>
    </citation>
    <scope>NUCLEOTIDE SEQUENCE [LARGE SCALE GENOMIC DNA]</scope>
    <source>
        <strain evidence="15 16">HGA0223</strain>
    </source>
</reference>
<dbReference type="NCBIfam" id="NF008058">
    <property type="entry name" value="PRK10792.1"/>
    <property type="match status" value="1"/>
</dbReference>
<comment type="caution">
    <text evidence="12">Lacks conserved residue(s) required for the propagation of feature annotation.</text>
</comment>
<evidence type="ECO:0000256" key="3">
    <source>
        <dbReference type="ARBA" id="ARBA00022563"/>
    </source>
</evidence>